<comment type="subunit">
    <text evidence="15">At low DSF concentrations, interacts with RpfF.</text>
</comment>
<proteinExistence type="predicted"/>
<dbReference type="InterPro" id="IPR024478">
    <property type="entry name" value="HlyB_4HB_MCP"/>
</dbReference>
<dbReference type="Pfam" id="PF13188">
    <property type="entry name" value="PAS_8"/>
    <property type="match status" value="1"/>
</dbReference>
<dbReference type="InterPro" id="IPR003594">
    <property type="entry name" value="HATPase_dom"/>
</dbReference>
<dbReference type="RefSeq" id="WP_011311499.1">
    <property type="nucleotide sequence ID" value="NC_007404.1"/>
</dbReference>
<keyword evidence="11 20" id="KW-1133">Transmembrane helix</keyword>
<dbReference type="InterPro" id="IPR008207">
    <property type="entry name" value="Sig_transdc_His_kin_Hpt_dom"/>
</dbReference>
<evidence type="ECO:0000256" key="19">
    <source>
        <dbReference type="PROSITE-ProRule" id="PRU00169"/>
    </source>
</evidence>
<evidence type="ECO:0000313" key="25">
    <source>
        <dbReference type="Proteomes" id="UP000008291"/>
    </source>
</evidence>
<accession>Q3SK52</accession>
<dbReference type="InterPro" id="IPR036890">
    <property type="entry name" value="HATPase_C_sf"/>
</dbReference>
<dbReference type="CDD" id="cd19411">
    <property type="entry name" value="MCP2201-like_sensor"/>
    <property type="match status" value="1"/>
</dbReference>
<evidence type="ECO:0000256" key="3">
    <source>
        <dbReference type="ARBA" id="ARBA00012438"/>
    </source>
</evidence>
<evidence type="ECO:0000313" key="24">
    <source>
        <dbReference type="EMBL" id="AAZ96940.1"/>
    </source>
</evidence>
<keyword evidence="6" id="KW-0808">Transferase</keyword>
<evidence type="ECO:0000256" key="1">
    <source>
        <dbReference type="ARBA" id="ARBA00000085"/>
    </source>
</evidence>
<dbReference type="SUPFAM" id="SSF55785">
    <property type="entry name" value="PYP-like sensor domain (PAS domain)"/>
    <property type="match status" value="1"/>
</dbReference>
<dbReference type="Gene3D" id="3.40.50.2300">
    <property type="match status" value="1"/>
</dbReference>
<evidence type="ECO:0000259" key="22">
    <source>
        <dbReference type="PROSITE" id="PS50110"/>
    </source>
</evidence>
<dbReference type="EMBL" id="CP000116">
    <property type="protein sequence ID" value="AAZ96940.1"/>
    <property type="molecule type" value="Genomic_DNA"/>
</dbReference>
<reference evidence="24 25" key="1">
    <citation type="journal article" date="2006" name="J. Bacteriol.">
        <title>The genome sequence of the obligately chemolithoautotrophic, facultatively anaerobic bacterium Thiobacillus denitrificans.</title>
        <authorList>
            <person name="Beller H.R."/>
            <person name="Chain P.S."/>
            <person name="Letain T.E."/>
            <person name="Chakicherla A."/>
            <person name="Larimer F.W."/>
            <person name="Richardson P.M."/>
            <person name="Coleman M.A."/>
            <person name="Wood A.P."/>
            <person name="Kelly D.P."/>
        </authorList>
    </citation>
    <scope>NUCLEOTIDE SEQUENCE [LARGE SCALE GENOMIC DNA]</scope>
    <source>
        <strain evidence="24 25">ATCC 25259</strain>
    </source>
</reference>
<keyword evidence="12" id="KW-0902">Two-component regulatory system</keyword>
<evidence type="ECO:0000256" key="11">
    <source>
        <dbReference type="ARBA" id="ARBA00022989"/>
    </source>
</evidence>
<dbReference type="SMART" id="SM00448">
    <property type="entry name" value="REC"/>
    <property type="match status" value="1"/>
</dbReference>
<dbReference type="PRINTS" id="PR00344">
    <property type="entry name" value="BCTRLSENSOR"/>
</dbReference>
<dbReference type="SUPFAM" id="SSF52172">
    <property type="entry name" value="CheY-like"/>
    <property type="match status" value="1"/>
</dbReference>
<feature type="domain" description="Response regulatory" evidence="22">
    <location>
        <begin position="610"/>
        <end position="727"/>
    </location>
</feature>
<evidence type="ECO:0000256" key="4">
    <source>
        <dbReference type="ARBA" id="ARBA00022475"/>
    </source>
</evidence>
<dbReference type="Gene3D" id="1.20.120.160">
    <property type="entry name" value="HPT domain"/>
    <property type="match status" value="1"/>
</dbReference>
<feature type="transmembrane region" description="Helical" evidence="20">
    <location>
        <begin position="191"/>
        <end position="211"/>
    </location>
</feature>
<dbReference type="OrthoDB" id="8552871at2"/>
<dbReference type="PANTHER" id="PTHR45339">
    <property type="entry name" value="HYBRID SIGNAL TRANSDUCTION HISTIDINE KINASE J"/>
    <property type="match status" value="1"/>
</dbReference>
<dbReference type="InterPro" id="IPR047347">
    <property type="entry name" value="YvaQ-like_sensor"/>
</dbReference>
<dbReference type="SMART" id="SM00387">
    <property type="entry name" value="HATPase_c"/>
    <property type="match status" value="1"/>
</dbReference>
<keyword evidence="4" id="KW-1003">Cell membrane</keyword>
<evidence type="ECO:0000256" key="7">
    <source>
        <dbReference type="ARBA" id="ARBA00022692"/>
    </source>
</evidence>
<feature type="modified residue" description="Phosphohistidine" evidence="18">
    <location>
        <position position="793"/>
    </location>
</feature>
<dbReference type="Gene3D" id="3.30.565.10">
    <property type="entry name" value="Histidine kinase-like ATPase, C-terminal domain"/>
    <property type="match status" value="1"/>
</dbReference>
<keyword evidence="5 19" id="KW-0597">Phosphoprotein</keyword>
<evidence type="ECO:0000256" key="17">
    <source>
        <dbReference type="ARBA" id="ARBA00070152"/>
    </source>
</evidence>
<dbReference type="Proteomes" id="UP000008291">
    <property type="component" value="Chromosome"/>
</dbReference>
<comment type="catalytic activity">
    <reaction evidence="1">
        <text>ATP + protein L-histidine = ADP + protein N-phospho-L-histidine.</text>
        <dbReference type="EC" id="2.7.13.3"/>
    </reaction>
</comment>
<dbReference type="FunFam" id="3.30.565.10:FF:000010">
    <property type="entry name" value="Sensor histidine kinase RcsC"/>
    <property type="match status" value="1"/>
</dbReference>
<evidence type="ECO:0000256" key="14">
    <source>
        <dbReference type="ARBA" id="ARBA00058004"/>
    </source>
</evidence>
<dbReference type="Gene3D" id="1.10.287.130">
    <property type="match status" value="1"/>
</dbReference>
<dbReference type="eggNOG" id="COG2205">
    <property type="taxonomic scope" value="Bacteria"/>
</dbReference>
<dbReference type="CDD" id="cd17546">
    <property type="entry name" value="REC_hyHK_CKI1_RcsC-like"/>
    <property type="match status" value="1"/>
</dbReference>
<dbReference type="HOGENOM" id="CLU_000445_114_59_4"/>
<dbReference type="CDD" id="cd00082">
    <property type="entry name" value="HisKA"/>
    <property type="match status" value="1"/>
</dbReference>
<sequence length="846" mass="91199">MLPSPLRGLIFNVGLGFTAALLLMLAVIGLGVTQMAQLNAELERVVSVNNVKTRLASQMRDALRDRAVIMHNIVVSIDPWEKDALFLRFQRYGEQYAKDRGQLAAMLATPEEKRLMAELDAITFANQPVMFAVVEAALDENNYGALTQLQREAIPLQNRLVEALDNMTNLQRKANEVALGKTFDAYQATRTLMLVLGIFATLLATLVAVLVSRRMLTQTRQLETERQKYRTLFETNSDAVVILDDHGFTDCNPATLSMFGIDSVADFVNTPIPRLGTPMQANGVSASDHARQTIATARSTGHAVMDWQGRRADGTTFFAEIALHAMQLEGRPVIQAIMRDVSERRAAEAAKEAAREAALQMARAKSEFVANVSHEIRTPMHGILGMSSLLLKTPLDGRQREYVSTLKSSAESLLKIINDILDFSKIEAGKLAIEAVAFSPVALMQGVVALFQARALEKNLQLTLALHESPPPALLGDPTRIRQILLNLVDNAIKFTDRDHVELSGSFETLGDEVACRFSVTDSGIGMSAETQAGLFQAFSQADSSTTRRYGGTGLGLAISSQLAALMGGELTVESAPGRGSRFTLSVRLPTTDLPLAELPAPSSVELQGRILVVEDHPVNQKVLAHQLRAMGLQYTLAASGREALERLGSADFDLVLMDWQMPEMDGLEATRRIRQLPGRAGRTPVVALTANASVGFREACLAAGANDYLSKPYTEAALVALLMQWLPAPASATAEVKGSLLDRAALDARYPGNPELVGELERLFIATTKTSLATLKQAIAARNQAACRKEAHALKGAAASVMAVAVQDAAARIEACVQNADFGGAAAELAVLEALVAAYALTPAL</sequence>
<dbReference type="SUPFAM" id="SSF55874">
    <property type="entry name" value="ATPase domain of HSP90 chaperone/DNA topoisomerase II/histidine kinase"/>
    <property type="match status" value="1"/>
</dbReference>
<dbReference type="AlphaFoldDB" id="Q3SK52"/>
<dbReference type="SUPFAM" id="SSF47226">
    <property type="entry name" value="Histidine-containing phosphotransfer domain, HPT domain"/>
    <property type="match status" value="1"/>
</dbReference>
<evidence type="ECO:0000256" key="2">
    <source>
        <dbReference type="ARBA" id="ARBA00004651"/>
    </source>
</evidence>
<dbReference type="InterPro" id="IPR001789">
    <property type="entry name" value="Sig_transdc_resp-reg_receiver"/>
</dbReference>
<protein>
    <recommendedName>
        <fullName evidence="16">Sensory/regulatory protein RpfC</fullName>
        <ecNumber evidence="3">2.7.13.3</ecNumber>
    </recommendedName>
    <alternativeName>
        <fullName evidence="17">Virulence sensor protein BvgS</fullName>
    </alternativeName>
</protein>
<dbReference type="Pfam" id="PF12729">
    <property type="entry name" value="4HB_MCP_1"/>
    <property type="match status" value="1"/>
</dbReference>
<dbReference type="Pfam" id="PF02518">
    <property type="entry name" value="HATPase_c"/>
    <property type="match status" value="1"/>
</dbReference>
<dbReference type="InterPro" id="IPR000014">
    <property type="entry name" value="PAS"/>
</dbReference>
<dbReference type="PANTHER" id="PTHR45339:SF1">
    <property type="entry name" value="HYBRID SIGNAL TRANSDUCTION HISTIDINE KINASE J"/>
    <property type="match status" value="1"/>
</dbReference>
<dbReference type="InterPro" id="IPR004358">
    <property type="entry name" value="Sig_transdc_His_kin-like_C"/>
</dbReference>
<dbReference type="PROSITE" id="PS50110">
    <property type="entry name" value="RESPONSE_REGULATORY"/>
    <property type="match status" value="1"/>
</dbReference>
<evidence type="ECO:0000256" key="9">
    <source>
        <dbReference type="ARBA" id="ARBA00022777"/>
    </source>
</evidence>
<keyword evidence="7 20" id="KW-0812">Transmembrane</keyword>
<dbReference type="Pfam" id="PF00072">
    <property type="entry name" value="Response_reg"/>
    <property type="match status" value="1"/>
</dbReference>
<evidence type="ECO:0000256" key="8">
    <source>
        <dbReference type="ARBA" id="ARBA00022741"/>
    </source>
</evidence>
<comment type="subcellular location">
    <subcellularLocation>
        <location evidence="2">Cell membrane</location>
        <topology evidence="2">Multi-pass membrane protein</topology>
    </subcellularLocation>
</comment>
<dbReference type="InterPro" id="IPR011006">
    <property type="entry name" value="CheY-like_superfamily"/>
</dbReference>
<dbReference type="Gene3D" id="3.30.450.20">
    <property type="entry name" value="PAS domain"/>
    <property type="match status" value="1"/>
</dbReference>
<dbReference type="STRING" id="292415.Tbd_0987"/>
<organism evidence="24 25">
    <name type="scientific">Thiobacillus denitrificans (strain ATCC 25259 / T1)</name>
    <dbReference type="NCBI Taxonomy" id="292415"/>
    <lineage>
        <taxon>Bacteria</taxon>
        <taxon>Pseudomonadati</taxon>
        <taxon>Pseudomonadota</taxon>
        <taxon>Betaproteobacteria</taxon>
        <taxon>Nitrosomonadales</taxon>
        <taxon>Thiobacillaceae</taxon>
        <taxon>Thiobacillus</taxon>
    </lineage>
</organism>
<dbReference type="InterPro" id="IPR003661">
    <property type="entry name" value="HisK_dim/P_dom"/>
</dbReference>
<dbReference type="eggNOG" id="COG2198">
    <property type="taxonomic scope" value="Bacteria"/>
</dbReference>
<feature type="transmembrane region" description="Helical" evidence="20">
    <location>
        <begin position="6"/>
        <end position="32"/>
    </location>
</feature>
<dbReference type="EC" id="2.7.13.3" evidence="3"/>
<keyword evidence="8" id="KW-0547">Nucleotide-binding</keyword>
<dbReference type="NCBIfam" id="TIGR00229">
    <property type="entry name" value="sensory_box"/>
    <property type="match status" value="1"/>
</dbReference>
<dbReference type="InterPro" id="IPR035965">
    <property type="entry name" value="PAS-like_dom_sf"/>
</dbReference>
<dbReference type="GO" id="GO:0005886">
    <property type="term" value="C:plasma membrane"/>
    <property type="evidence" value="ECO:0007669"/>
    <property type="project" value="UniProtKB-SubCell"/>
</dbReference>
<feature type="domain" description="HPt" evidence="23">
    <location>
        <begin position="754"/>
        <end position="846"/>
    </location>
</feature>
<dbReference type="InterPro" id="IPR036641">
    <property type="entry name" value="HPT_dom_sf"/>
</dbReference>
<dbReference type="FunFam" id="1.10.287.130:FF:000002">
    <property type="entry name" value="Two-component osmosensing histidine kinase"/>
    <property type="match status" value="1"/>
</dbReference>
<dbReference type="InterPro" id="IPR005467">
    <property type="entry name" value="His_kinase_dom"/>
</dbReference>
<evidence type="ECO:0000256" key="13">
    <source>
        <dbReference type="ARBA" id="ARBA00023136"/>
    </source>
</evidence>
<keyword evidence="10" id="KW-0067">ATP-binding</keyword>
<keyword evidence="9 24" id="KW-0418">Kinase</keyword>
<dbReference type="Pfam" id="PF00512">
    <property type="entry name" value="HisKA"/>
    <property type="match status" value="1"/>
</dbReference>
<evidence type="ECO:0000256" key="5">
    <source>
        <dbReference type="ARBA" id="ARBA00022553"/>
    </source>
</evidence>
<dbReference type="GO" id="GO:0005524">
    <property type="term" value="F:ATP binding"/>
    <property type="evidence" value="ECO:0007669"/>
    <property type="project" value="UniProtKB-KW"/>
</dbReference>
<dbReference type="PROSITE" id="PS50894">
    <property type="entry name" value="HPT"/>
    <property type="match status" value="1"/>
</dbReference>
<dbReference type="SMART" id="SM00388">
    <property type="entry name" value="HisKA"/>
    <property type="match status" value="1"/>
</dbReference>
<dbReference type="KEGG" id="tbd:Tbd_0987"/>
<evidence type="ECO:0000256" key="15">
    <source>
        <dbReference type="ARBA" id="ARBA00064003"/>
    </source>
</evidence>
<dbReference type="CDD" id="cd16922">
    <property type="entry name" value="HATPase_EvgS-ArcB-TorS-like"/>
    <property type="match status" value="1"/>
</dbReference>
<dbReference type="Pfam" id="PF01627">
    <property type="entry name" value="Hpt"/>
    <property type="match status" value="1"/>
</dbReference>
<evidence type="ECO:0000256" key="18">
    <source>
        <dbReference type="PROSITE-ProRule" id="PRU00110"/>
    </source>
</evidence>
<dbReference type="GO" id="GO:0000155">
    <property type="term" value="F:phosphorelay sensor kinase activity"/>
    <property type="evidence" value="ECO:0007669"/>
    <property type="project" value="InterPro"/>
</dbReference>
<evidence type="ECO:0000256" key="16">
    <source>
        <dbReference type="ARBA" id="ARBA00068150"/>
    </source>
</evidence>
<name>Q3SK52_THIDA</name>
<evidence type="ECO:0000256" key="10">
    <source>
        <dbReference type="ARBA" id="ARBA00022840"/>
    </source>
</evidence>
<evidence type="ECO:0000259" key="21">
    <source>
        <dbReference type="PROSITE" id="PS50109"/>
    </source>
</evidence>
<evidence type="ECO:0000259" key="23">
    <source>
        <dbReference type="PROSITE" id="PS50894"/>
    </source>
</evidence>
<evidence type="ECO:0000256" key="12">
    <source>
        <dbReference type="ARBA" id="ARBA00023012"/>
    </source>
</evidence>
<gene>
    <name evidence="24" type="ordered locus">Tbd_0987</name>
</gene>
<keyword evidence="25" id="KW-1185">Reference proteome</keyword>
<dbReference type="eggNOG" id="COG0784">
    <property type="taxonomic scope" value="Bacteria"/>
</dbReference>
<dbReference type="SUPFAM" id="SSF47384">
    <property type="entry name" value="Homodimeric domain of signal transducing histidine kinase"/>
    <property type="match status" value="1"/>
</dbReference>
<feature type="domain" description="Histidine kinase" evidence="21">
    <location>
        <begin position="371"/>
        <end position="591"/>
    </location>
</feature>
<dbReference type="InterPro" id="IPR036097">
    <property type="entry name" value="HisK_dim/P_sf"/>
</dbReference>
<keyword evidence="13 20" id="KW-0472">Membrane</keyword>
<feature type="modified residue" description="4-aspartylphosphate" evidence="19">
    <location>
        <position position="659"/>
    </location>
</feature>
<evidence type="ECO:0000256" key="20">
    <source>
        <dbReference type="SAM" id="Phobius"/>
    </source>
</evidence>
<evidence type="ECO:0000256" key="6">
    <source>
        <dbReference type="ARBA" id="ARBA00022679"/>
    </source>
</evidence>
<comment type="function">
    <text evidence="14">Member of the two-component regulatory system BvgS/BvgA. Phosphorylates BvgA via a four-step phosphorelay in response to environmental signals.</text>
</comment>
<dbReference type="PROSITE" id="PS50109">
    <property type="entry name" value="HIS_KIN"/>
    <property type="match status" value="1"/>
</dbReference>
<dbReference type="CDD" id="cd00130">
    <property type="entry name" value="PAS"/>
    <property type="match status" value="1"/>
</dbReference>